<reference evidence="2 3" key="1">
    <citation type="journal article" date="2013" name="Genome Announc.">
        <title>Draft Genome Sequence of Rhodococcus rhodnii Strain LMG5362, a Symbiont of Rhodnius prolixus (Hemiptera, Reduviidae, Triatominae), the Principle Vector of Trypanosoma cruzi.</title>
        <authorList>
            <person name="Pachebat J.A."/>
            <person name="van Keulen G."/>
            <person name="Whitten M.M."/>
            <person name="Girdwood S."/>
            <person name="Del Sol R."/>
            <person name="Dyson P.J."/>
            <person name="Facey P.D."/>
        </authorList>
    </citation>
    <scope>NUCLEOTIDE SEQUENCE [LARGE SCALE GENOMIC DNA]</scope>
    <source>
        <strain evidence="2 3">LMG 5362</strain>
    </source>
</reference>
<feature type="region of interest" description="Disordered" evidence="1">
    <location>
        <begin position="42"/>
        <end position="108"/>
    </location>
</feature>
<evidence type="ECO:0000313" key="2">
    <source>
        <dbReference type="EMBL" id="EOM77285.1"/>
    </source>
</evidence>
<protein>
    <submittedName>
        <fullName evidence="2">Uncharacterized protein</fullName>
    </submittedName>
</protein>
<evidence type="ECO:0000256" key="1">
    <source>
        <dbReference type="SAM" id="MobiDB-lite"/>
    </source>
</evidence>
<feature type="compositionally biased region" description="Low complexity" evidence="1">
    <location>
        <begin position="42"/>
        <end position="52"/>
    </location>
</feature>
<feature type="compositionally biased region" description="Basic residues" evidence="1">
    <location>
        <begin position="98"/>
        <end position="108"/>
    </location>
</feature>
<comment type="caution">
    <text evidence="2">The sequence shown here is derived from an EMBL/GenBank/DDBJ whole genome shotgun (WGS) entry which is preliminary data.</text>
</comment>
<name>R7WPT0_9NOCA</name>
<feature type="compositionally biased region" description="Basic and acidic residues" evidence="1">
    <location>
        <begin position="81"/>
        <end position="97"/>
    </location>
</feature>
<accession>R7WPT0</accession>
<dbReference type="AlphaFoldDB" id="R7WPT0"/>
<dbReference type="EMBL" id="APMY01000046">
    <property type="protein sequence ID" value="EOM77285.1"/>
    <property type="molecule type" value="Genomic_DNA"/>
</dbReference>
<sequence>MAPPAERLPVREVELGAALGDRDHVVGFDVGRLRGGRALEAAAPAPPSVAGLDLPRPSAVLGRAGSARSTRSERHRRHLHRYGDGGLDRPWNHEGRRAVKSRRPVAEL</sequence>
<dbReference type="Proteomes" id="UP000013525">
    <property type="component" value="Unassembled WGS sequence"/>
</dbReference>
<evidence type="ECO:0000313" key="3">
    <source>
        <dbReference type="Proteomes" id="UP000013525"/>
    </source>
</evidence>
<keyword evidence="3" id="KW-1185">Reference proteome</keyword>
<gene>
    <name evidence="2" type="ORF">Rrhod_1347</name>
</gene>
<organism evidence="2 3">
    <name type="scientific">Rhodococcus rhodnii LMG 5362</name>
    <dbReference type="NCBI Taxonomy" id="1273125"/>
    <lineage>
        <taxon>Bacteria</taxon>
        <taxon>Bacillati</taxon>
        <taxon>Actinomycetota</taxon>
        <taxon>Actinomycetes</taxon>
        <taxon>Mycobacteriales</taxon>
        <taxon>Nocardiaceae</taxon>
        <taxon>Rhodococcus</taxon>
    </lineage>
</organism>
<proteinExistence type="predicted"/>